<feature type="domain" description="Ribbon-helix-helix protein CopG" evidence="1">
    <location>
        <begin position="2"/>
        <end position="39"/>
    </location>
</feature>
<gene>
    <name evidence="2" type="ORF">HELGO_WM20348</name>
</gene>
<dbReference type="InterPro" id="IPR013321">
    <property type="entry name" value="Arc_rbn_hlx_hlx"/>
</dbReference>
<organism evidence="2">
    <name type="scientific">uncultured Campylobacterales bacterium</name>
    <dbReference type="NCBI Taxonomy" id="352960"/>
    <lineage>
        <taxon>Bacteria</taxon>
        <taxon>Pseudomonadati</taxon>
        <taxon>Campylobacterota</taxon>
        <taxon>Epsilonproteobacteria</taxon>
        <taxon>Campylobacterales</taxon>
        <taxon>environmental samples</taxon>
    </lineage>
</organism>
<dbReference type="GO" id="GO:0006355">
    <property type="term" value="P:regulation of DNA-templated transcription"/>
    <property type="evidence" value="ECO:0007669"/>
    <property type="project" value="InterPro"/>
</dbReference>
<dbReference type="Gene3D" id="1.10.1220.10">
    <property type="entry name" value="Met repressor-like"/>
    <property type="match status" value="1"/>
</dbReference>
<dbReference type="Pfam" id="PF01402">
    <property type="entry name" value="RHH_1"/>
    <property type="match status" value="1"/>
</dbReference>
<dbReference type="InterPro" id="IPR010985">
    <property type="entry name" value="Ribbon_hlx_hlx"/>
</dbReference>
<sequence length="69" mass="8301">MLSIRLPKDLELRVNNLAKTTQRPKSFFIKEALRNYLEDLEDYYEVKKREDSKNKELISLEELEEALEL</sequence>
<dbReference type="EMBL" id="CACVAW010000043">
    <property type="protein sequence ID" value="CAA6810972.1"/>
    <property type="molecule type" value="Genomic_DNA"/>
</dbReference>
<reference evidence="2" key="1">
    <citation type="submission" date="2020-01" db="EMBL/GenBank/DDBJ databases">
        <authorList>
            <person name="Meier V. D."/>
            <person name="Meier V D."/>
        </authorList>
    </citation>
    <scope>NUCLEOTIDE SEQUENCE</scope>
    <source>
        <strain evidence="2">HLG_WM_MAG_12</strain>
    </source>
</reference>
<dbReference type="InterPro" id="IPR002145">
    <property type="entry name" value="CopG"/>
</dbReference>
<proteinExistence type="predicted"/>
<accession>A0A6S6SXT3</accession>
<dbReference type="SUPFAM" id="SSF47598">
    <property type="entry name" value="Ribbon-helix-helix"/>
    <property type="match status" value="1"/>
</dbReference>
<protein>
    <recommendedName>
        <fullName evidence="1">Ribbon-helix-helix protein CopG domain-containing protein</fullName>
    </recommendedName>
</protein>
<evidence type="ECO:0000259" key="1">
    <source>
        <dbReference type="Pfam" id="PF01402"/>
    </source>
</evidence>
<dbReference type="CDD" id="cd22233">
    <property type="entry name" value="RHH_CopAso-like"/>
    <property type="match status" value="1"/>
</dbReference>
<name>A0A6S6SXT3_9BACT</name>
<dbReference type="AlphaFoldDB" id="A0A6S6SXT3"/>
<evidence type="ECO:0000313" key="2">
    <source>
        <dbReference type="EMBL" id="CAA6810972.1"/>
    </source>
</evidence>